<keyword evidence="4" id="KW-0560">Oxidoreductase</keyword>
<organism evidence="6 7">
    <name type="scientific">Phialemonium thermophilum</name>
    <dbReference type="NCBI Taxonomy" id="223376"/>
    <lineage>
        <taxon>Eukaryota</taxon>
        <taxon>Fungi</taxon>
        <taxon>Dikarya</taxon>
        <taxon>Ascomycota</taxon>
        <taxon>Pezizomycotina</taxon>
        <taxon>Sordariomycetes</taxon>
        <taxon>Sordariomycetidae</taxon>
        <taxon>Cephalothecales</taxon>
        <taxon>Cephalothecaceae</taxon>
        <taxon>Phialemonium</taxon>
    </lineage>
</organism>
<gene>
    <name evidence="6" type="ORF">VTK73DRAFT_5269</name>
</gene>
<evidence type="ECO:0000259" key="5">
    <source>
        <dbReference type="Pfam" id="PF05199"/>
    </source>
</evidence>
<feature type="domain" description="Glucose-methanol-choline oxidoreductase C-terminal" evidence="5">
    <location>
        <begin position="39"/>
        <end position="196"/>
    </location>
</feature>
<dbReference type="InterPro" id="IPR036188">
    <property type="entry name" value="FAD/NAD-bd_sf"/>
</dbReference>
<evidence type="ECO:0000256" key="1">
    <source>
        <dbReference type="ARBA" id="ARBA00010790"/>
    </source>
</evidence>
<dbReference type="PANTHER" id="PTHR46056:SF12">
    <property type="entry name" value="LONG-CHAIN-ALCOHOL OXIDASE"/>
    <property type="match status" value="1"/>
</dbReference>
<keyword evidence="2" id="KW-0285">Flavoprotein</keyword>
<sequence>MVPYTILSNKPWRGGIDFKTSAARLAHFETFIALVRDRDTGSVHVDPDTGRPRVHYTPSAFDRAHALEGILALCRLCHASGAREIHPFLPEVEPFIRQVAKKNNDDDKEEESRAVPDLAFEAWLDGVRAVGSRTIAHSPFASAHQMGSCRMGSHPGEGVVDGRGRAWEARSLFVADASVFPSASGVNPMVTNMAIADWIARGVAKELAKGE</sequence>
<evidence type="ECO:0000256" key="2">
    <source>
        <dbReference type="ARBA" id="ARBA00022630"/>
    </source>
</evidence>
<name>A0ABR3V2A1_9PEZI</name>
<comment type="similarity">
    <text evidence="1">Belongs to the GMC oxidoreductase family.</text>
</comment>
<accession>A0ABR3V2A1</accession>
<proteinExistence type="inferred from homology"/>
<dbReference type="EMBL" id="JAZHXJ010002970">
    <property type="protein sequence ID" value="KAL1835913.1"/>
    <property type="molecule type" value="Genomic_DNA"/>
</dbReference>
<dbReference type="PANTHER" id="PTHR46056">
    <property type="entry name" value="LONG-CHAIN-ALCOHOL OXIDASE"/>
    <property type="match status" value="1"/>
</dbReference>
<comment type="caution">
    <text evidence="6">The sequence shown here is derived from an EMBL/GenBank/DDBJ whole genome shotgun (WGS) entry which is preliminary data.</text>
</comment>
<dbReference type="Proteomes" id="UP001586593">
    <property type="component" value="Unassembled WGS sequence"/>
</dbReference>
<dbReference type="SUPFAM" id="SSF51905">
    <property type="entry name" value="FAD/NAD(P)-binding domain"/>
    <property type="match status" value="1"/>
</dbReference>
<reference evidence="6 7" key="1">
    <citation type="journal article" date="2024" name="Commun. Biol.">
        <title>Comparative genomic analysis of thermophilic fungi reveals convergent evolutionary adaptations and gene losses.</title>
        <authorList>
            <person name="Steindorff A.S."/>
            <person name="Aguilar-Pontes M.V."/>
            <person name="Robinson A.J."/>
            <person name="Andreopoulos B."/>
            <person name="LaButti K."/>
            <person name="Kuo A."/>
            <person name="Mondo S."/>
            <person name="Riley R."/>
            <person name="Otillar R."/>
            <person name="Haridas S."/>
            <person name="Lipzen A."/>
            <person name="Grimwood J."/>
            <person name="Schmutz J."/>
            <person name="Clum A."/>
            <person name="Reid I.D."/>
            <person name="Moisan M.C."/>
            <person name="Butler G."/>
            <person name="Nguyen T.T.M."/>
            <person name="Dewar K."/>
            <person name="Conant G."/>
            <person name="Drula E."/>
            <person name="Henrissat B."/>
            <person name="Hansel C."/>
            <person name="Singer S."/>
            <person name="Hutchinson M.I."/>
            <person name="de Vries R.P."/>
            <person name="Natvig D.O."/>
            <person name="Powell A.J."/>
            <person name="Tsang A."/>
            <person name="Grigoriev I.V."/>
        </authorList>
    </citation>
    <scope>NUCLEOTIDE SEQUENCE [LARGE SCALE GENOMIC DNA]</scope>
    <source>
        <strain evidence="6 7">ATCC 24622</strain>
    </source>
</reference>
<evidence type="ECO:0000313" key="6">
    <source>
        <dbReference type="EMBL" id="KAL1835913.1"/>
    </source>
</evidence>
<protein>
    <recommendedName>
        <fullName evidence="5">Glucose-methanol-choline oxidoreductase C-terminal domain-containing protein</fullName>
    </recommendedName>
</protein>
<dbReference type="Pfam" id="PF05199">
    <property type="entry name" value="GMC_oxred_C"/>
    <property type="match status" value="1"/>
</dbReference>
<evidence type="ECO:0000256" key="3">
    <source>
        <dbReference type="ARBA" id="ARBA00022827"/>
    </source>
</evidence>
<evidence type="ECO:0000256" key="4">
    <source>
        <dbReference type="ARBA" id="ARBA00023002"/>
    </source>
</evidence>
<evidence type="ECO:0000313" key="7">
    <source>
        <dbReference type="Proteomes" id="UP001586593"/>
    </source>
</evidence>
<keyword evidence="7" id="KW-1185">Reference proteome</keyword>
<dbReference type="Gene3D" id="3.50.50.60">
    <property type="entry name" value="FAD/NAD(P)-binding domain"/>
    <property type="match status" value="1"/>
</dbReference>
<keyword evidence="3" id="KW-0274">FAD</keyword>
<dbReference type="InterPro" id="IPR007867">
    <property type="entry name" value="GMC_OxRtase_C"/>
</dbReference>